<proteinExistence type="predicted"/>
<organism evidence="1 2">
    <name type="scientific">Tuber magnatum</name>
    <name type="common">white Piedmont truffle</name>
    <dbReference type="NCBI Taxonomy" id="42249"/>
    <lineage>
        <taxon>Eukaryota</taxon>
        <taxon>Fungi</taxon>
        <taxon>Dikarya</taxon>
        <taxon>Ascomycota</taxon>
        <taxon>Pezizomycotina</taxon>
        <taxon>Pezizomycetes</taxon>
        <taxon>Pezizales</taxon>
        <taxon>Tuberaceae</taxon>
        <taxon>Tuber</taxon>
    </lineage>
</organism>
<accession>A0A317SSW2</accession>
<gene>
    <name evidence="1" type="ORF">C7212DRAFT_314521</name>
</gene>
<dbReference type="AlphaFoldDB" id="A0A317SSW2"/>
<protein>
    <submittedName>
        <fullName evidence="1">Uncharacterized protein</fullName>
    </submittedName>
</protein>
<reference evidence="1 2" key="1">
    <citation type="submission" date="2018-03" db="EMBL/GenBank/DDBJ databases">
        <title>Genomes of Pezizomycetes fungi and the evolution of truffles.</title>
        <authorList>
            <person name="Murat C."/>
            <person name="Payen T."/>
            <person name="Noel B."/>
            <person name="Kuo A."/>
            <person name="Martin F.M."/>
        </authorList>
    </citation>
    <scope>NUCLEOTIDE SEQUENCE [LARGE SCALE GENOMIC DNA]</scope>
    <source>
        <strain evidence="1">091103-1</strain>
    </source>
</reference>
<dbReference type="EMBL" id="PYWC01000021">
    <property type="protein sequence ID" value="PWW77509.1"/>
    <property type="molecule type" value="Genomic_DNA"/>
</dbReference>
<dbReference type="Proteomes" id="UP000246991">
    <property type="component" value="Unassembled WGS sequence"/>
</dbReference>
<name>A0A317SSW2_9PEZI</name>
<comment type="caution">
    <text evidence="1">The sequence shown here is derived from an EMBL/GenBank/DDBJ whole genome shotgun (WGS) entry which is preliminary data.</text>
</comment>
<evidence type="ECO:0000313" key="1">
    <source>
        <dbReference type="EMBL" id="PWW77509.1"/>
    </source>
</evidence>
<feature type="non-terminal residue" evidence="1">
    <location>
        <position position="1"/>
    </location>
</feature>
<evidence type="ECO:0000313" key="2">
    <source>
        <dbReference type="Proteomes" id="UP000246991"/>
    </source>
</evidence>
<sequence length="56" mass="6570">LSLGRSETVKNGSRHAKLSGEAWRLEIKHVISNVYGRISHSKHHYRDRLKEDFKQN</sequence>
<keyword evidence="2" id="KW-1185">Reference proteome</keyword>